<gene>
    <name evidence="1" type="ORF">CPAG_05520</name>
</gene>
<organism evidence="1 2">
    <name type="scientific">Coccidioides posadasii RMSCC 3488</name>
    <dbReference type="NCBI Taxonomy" id="454284"/>
    <lineage>
        <taxon>Eukaryota</taxon>
        <taxon>Fungi</taxon>
        <taxon>Dikarya</taxon>
        <taxon>Ascomycota</taxon>
        <taxon>Pezizomycotina</taxon>
        <taxon>Eurotiomycetes</taxon>
        <taxon>Eurotiomycetidae</taxon>
        <taxon>Onygenales</taxon>
        <taxon>Onygenaceae</taxon>
        <taxon>Coccidioides</taxon>
    </lineage>
</organism>
<reference evidence="2" key="3">
    <citation type="journal article" date="2010" name="Genome Res.">
        <title>Population genomic sequencing of Coccidioides fungi reveals recent hybridization and transposon control.</title>
        <authorList>
            <person name="Neafsey D.E."/>
            <person name="Barker B.M."/>
            <person name="Sharpton T.J."/>
            <person name="Stajich J.E."/>
            <person name="Park D.J."/>
            <person name="Whiston E."/>
            <person name="Hung C.-Y."/>
            <person name="McMahan C."/>
            <person name="White J."/>
            <person name="Sykes S."/>
            <person name="Heiman D."/>
            <person name="Young S."/>
            <person name="Zeng Q."/>
            <person name="Abouelleil A."/>
            <person name="Aftuck L."/>
            <person name="Bessette D."/>
            <person name="Brown A."/>
            <person name="FitzGerald M."/>
            <person name="Lui A."/>
            <person name="Macdonald J.P."/>
            <person name="Priest M."/>
            <person name="Orbach M.J."/>
            <person name="Galgiani J.N."/>
            <person name="Kirkland T.N."/>
            <person name="Cole G.T."/>
            <person name="Birren B.W."/>
            <person name="Henn M.R."/>
            <person name="Taylor J.W."/>
            <person name="Rounsley S.D."/>
        </authorList>
    </citation>
    <scope>NUCLEOTIDE SEQUENCE [LARGE SCALE GENOMIC DNA]</scope>
    <source>
        <strain evidence="2">RMSCC 3488</strain>
    </source>
</reference>
<accession>A0A0J6FK43</accession>
<dbReference type="AlphaFoldDB" id="A0A0J6FK43"/>
<evidence type="ECO:0000313" key="1">
    <source>
        <dbReference type="EMBL" id="KMM69199.1"/>
    </source>
</evidence>
<reference evidence="1 2" key="1">
    <citation type="submission" date="2007-06" db="EMBL/GenBank/DDBJ databases">
        <title>The Genome Sequence of Coccidioides posadasii RMSCC_3488.</title>
        <authorList>
            <consortium name="Coccidioides Genome Resources Consortium"/>
            <consortium name="The Broad Institute Genome Sequencing Platform"/>
            <person name="Henn M.R."/>
            <person name="Sykes S."/>
            <person name="Young S."/>
            <person name="Jaffe D."/>
            <person name="Berlin A."/>
            <person name="Alvarez P."/>
            <person name="Butler J."/>
            <person name="Gnerre S."/>
            <person name="Grabherr M."/>
            <person name="Mauceli E."/>
            <person name="Brockman W."/>
            <person name="Kodira C."/>
            <person name="Alvarado L."/>
            <person name="Zeng Q."/>
            <person name="Crawford M."/>
            <person name="Antoine C."/>
            <person name="Devon K."/>
            <person name="Galgiani J."/>
            <person name="Orsborn K."/>
            <person name="Lewis M.L."/>
            <person name="Nusbaum C."/>
            <person name="Galagan J."/>
            <person name="Birren B."/>
        </authorList>
    </citation>
    <scope>NUCLEOTIDE SEQUENCE [LARGE SCALE GENOMIC DNA]</scope>
    <source>
        <strain evidence="1 2">RMSCC 3488</strain>
    </source>
</reference>
<sequence>MDPAGTNTCQEAEFTELPPSLSHPITEETRRQIRIQHNFKMSGDFGLGVHGNMSQQEGSTMGLGRADRRTLVLLGQVLALGRHRAFMLPSPAHSTFSGSVRKTFSPIGTVVNGHGSTVARNPTILKGRTRPIIDTIAWGDILFGTIYALVSKPLQNIASSLQSPTSGQYNAMLPMDETIEKSA</sequence>
<dbReference type="EMBL" id="DS268111">
    <property type="protein sequence ID" value="KMM69199.1"/>
    <property type="molecule type" value="Genomic_DNA"/>
</dbReference>
<proteinExistence type="predicted"/>
<dbReference type="VEuPathDB" id="FungiDB:CPAG_05520"/>
<name>A0A0J6FK43_COCPO</name>
<reference evidence="2" key="2">
    <citation type="journal article" date="2009" name="Genome Res.">
        <title>Comparative genomic analyses of the human fungal pathogens Coccidioides and their relatives.</title>
        <authorList>
            <person name="Sharpton T.J."/>
            <person name="Stajich J.E."/>
            <person name="Rounsley S.D."/>
            <person name="Gardner M.J."/>
            <person name="Wortman J.R."/>
            <person name="Jordar V.S."/>
            <person name="Maiti R."/>
            <person name="Kodira C.D."/>
            <person name="Neafsey D.E."/>
            <person name="Zeng Q."/>
            <person name="Hung C.-Y."/>
            <person name="McMahan C."/>
            <person name="Muszewska A."/>
            <person name="Grynberg M."/>
            <person name="Mandel M.A."/>
            <person name="Kellner E.M."/>
            <person name="Barker B.M."/>
            <person name="Galgiani J.N."/>
            <person name="Orbach M.J."/>
            <person name="Kirkland T.N."/>
            <person name="Cole G.T."/>
            <person name="Henn M.R."/>
            <person name="Birren B.W."/>
            <person name="Taylor J.W."/>
        </authorList>
    </citation>
    <scope>NUCLEOTIDE SEQUENCE [LARGE SCALE GENOMIC DNA]</scope>
    <source>
        <strain evidence="2">RMSCC 3488</strain>
    </source>
</reference>
<evidence type="ECO:0000313" key="2">
    <source>
        <dbReference type="Proteomes" id="UP000054567"/>
    </source>
</evidence>
<dbReference type="Proteomes" id="UP000054567">
    <property type="component" value="Unassembled WGS sequence"/>
</dbReference>
<protein>
    <submittedName>
        <fullName evidence="1">Uncharacterized protein</fullName>
    </submittedName>
</protein>